<keyword evidence="3" id="KW-1185">Reference proteome</keyword>
<feature type="compositionally biased region" description="Low complexity" evidence="1">
    <location>
        <begin position="125"/>
        <end position="143"/>
    </location>
</feature>
<gene>
    <name evidence="2" type="ORF">ECRASSUSDP1_LOCUS7340</name>
</gene>
<feature type="region of interest" description="Disordered" evidence="1">
    <location>
        <begin position="42"/>
        <end position="160"/>
    </location>
</feature>
<feature type="region of interest" description="Disordered" evidence="1">
    <location>
        <begin position="275"/>
        <end position="300"/>
    </location>
</feature>
<feature type="compositionally biased region" description="Basic and acidic residues" evidence="1">
    <location>
        <begin position="1"/>
        <end position="18"/>
    </location>
</feature>
<feature type="compositionally biased region" description="Basic residues" evidence="1">
    <location>
        <begin position="285"/>
        <end position="297"/>
    </location>
</feature>
<reference evidence="2" key="1">
    <citation type="submission" date="2023-07" db="EMBL/GenBank/DDBJ databases">
        <authorList>
            <consortium name="AG Swart"/>
            <person name="Singh M."/>
            <person name="Singh A."/>
            <person name="Seah K."/>
            <person name="Emmerich C."/>
        </authorList>
    </citation>
    <scope>NUCLEOTIDE SEQUENCE</scope>
    <source>
        <strain evidence="2">DP1</strain>
    </source>
</reference>
<feature type="compositionally biased region" description="Polar residues" evidence="1">
    <location>
        <begin position="69"/>
        <end position="84"/>
    </location>
</feature>
<protein>
    <submittedName>
        <fullName evidence="2">Uncharacterized protein</fullName>
    </submittedName>
</protein>
<feature type="region of interest" description="Disordered" evidence="1">
    <location>
        <begin position="1"/>
        <end position="22"/>
    </location>
</feature>
<dbReference type="AlphaFoldDB" id="A0AAD1X7J8"/>
<dbReference type="Proteomes" id="UP001295684">
    <property type="component" value="Unassembled WGS sequence"/>
</dbReference>
<accession>A0AAD1X7J8</accession>
<organism evidence="2 3">
    <name type="scientific">Euplotes crassus</name>
    <dbReference type="NCBI Taxonomy" id="5936"/>
    <lineage>
        <taxon>Eukaryota</taxon>
        <taxon>Sar</taxon>
        <taxon>Alveolata</taxon>
        <taxon>Ciliophora</taxon>
        <taxon>Intramacronucleata</taxon>
        <taxon>Spirotrichea</taxon>
        <taxon>Hypotrichia</taxon>
        <taxon>Euplotida</taxon>
        <taxon>Euplotidae</taxon>
        <taxon>Moneuplotes</taxon>
    </lineage>
</organism>
<name>A0AAD1X7J8_EUPCR</name>
<proteinExistence type="predicted"/>
<evidence type="ECO:0000313" key="2">
    <source>
        <dbReference type="EMBL" id="CAI2366069.1"/>
    </source>
</evidence>
<feature type="compositionally biased region" description="Polar residues" evidence="1">
    <location>
        <begin position="275"/>
        <end position="284"/>
    </location>
</feature>
<feature type="compositionally biased region" description="Low complexity" evidence="1">
    <location>
        <begin position="85"/>
        <end position="96"/>
    </location>
</feature>
<dbReference type="EMBL" id="CAMPGE010007144">
    <property type="protein sequence ID" value="CAI2366069.1"/>
    <property type="molecule type" value="Genomic_DNA"/>
</dbReference>
<comment type="caution">
    <text evidence="2">The sequence shown here is derived from an EMBL/GenBank/DDBJ whole genome shotgun (WGS) entry which is preliminary data.</text>
</comment>
<evidence type="ECO:0000313" key="3">
    <source>
        <dbReference type="Proteomes" id="UP001295684"/>
    </source>
</evidence>
<sequence length="413" mass="47159">MDEEVKKIDRNQSTEAKKAGRTPFWHTLNRLTEKIRAYVDYEKPQESLQYSRRNSKNKSRKTKFGSMIRKTTSSLMSNKSSIDLKNNSRSNKSSTKIPFLSQIMNSKKPKNSKKSKKSKKRHQKSISLSSTKSSPSKGKLPGLAKATKSKDVQDPSHCSTIKLLPTQNNHIQSMPEIRKKDEPKNLGSGCFDNGDLKKIAAEGCKCGVDRRQHSECPEKNEIRREVNYGHLEKLSQPKVIPKKGKKSKKRKPMFPSISTAKSSVDQMKMNINLYSQRSTQLTKKSSPKNIKKSRHALKNSQEGRHFHIRAAKEFKNEFKKSEHPSLPLLSSNIQKVNIKTKKRGRNSEMTRGGRAIDKYIASYDASDGKVSSSKIHPFTYVQKRCLQDINDKCMKKFIMGLKKSKKKNRCKSQ</sequence>
<feature type="compositionally biased region" description="Basic residues" evidence="1">
    <location>
        <begin position="53"/>
        <end position="63"/>
    </location>
</feature>
<evidence type="ECO:0000256" key="1">
    <source>
        <dbReference type="SAM" id="MobiDB-lite"/>
    </source>
</evidence>
<feature type="compositionally biased region" description="Basic residues" evidence="1">
    <location>
        <begin position="107"/>
        <end position="124"/>
    </location>
</feature>